<dbReference type="eggNOG" id="KOG1388">
    <property type="taxonomic scope" value="Eukaryota"/>
</dbReference>
<evidence type="ECO:0000313" key="11">
    <source>
        <dbReference type="EMBL" id="KNC53955.1"/>
    </source>
</evidence>
<keyword evidence="6" id="KW-0325">Glycoprotein</keyword>
<feature type="disulfide bond" evidence="7">
    <location>
        <begin position="46"/>
        <end position="55"/>
    </location>
</feature>
<dbReference type="GO" id="GO:0016020">
    <property type="term" value="C:membrane"/>
    <property type="evidence" value="ECO:0007669"/>
    <property type="project" value="UniProtKB-SubCell"/>
</dbReference>
<dbReference type="PROSITE" id="PS00022">
    <property type="entry name" value="EGF_1"/>
    <property type="match status" value="1"/>
</dbReference>
<dbReference type="SMART" id="SM00423">
    <property type="entry name" value="PSI"/>
    <property type="match status" value="12"/>
</dbReference>
<feature type="transmembrane region" description="Helical" evidence="9">
    <location>
        <begin position="1229"/>
        <end position="1253"/>
    </location>
</feature>
<keyword evidence="12" id="KW-1185">Reference proteome</keyword>
<keyword evidence="4 9" id="KW-0472">Membrane</keyword>
<dbReference type="Gene3D" id="3.30.1680.10">
    <property type="entry name" value="ligand-binding face of the semaphorins, domain 2"/>
    <property type="match status" value="1"/>
</dbReference>
<evidence type="ECO:0000313" key="12">
    <source>
        <dbReference type="Proteomes" id="UP000054408"/>
    </source>
</evidence>
<dbReference type="RefSeq" id="XP_013754157.1">
    <property type="nucleotide sequence ID" value="XM_013898703.1"/>
</dbReference>
<dbReference type="GeneID" id="25568028"/>
<evidence type="ECO:0000259" key="10">
    <source>
        <dbReference type="PROSITE" id="PS50026"/>
    </source>
</evidence>
<dbReference type="PROSITE" id="PS01186">
    <property type="entry name" value="EGF_2"/>
    <property type="match status" value="1"/>
</dbReference>
<dbReference type="OrthoDB" id="9998912at2759"/>
<reference evidence="11 12" key="1">
    <citation type="submission" date="2010-05" db="EMBL/GenBank/DDBJ databases">
        <title>The Genome Sequence of Thecamonas trahens ATCC 50062.</title>
        <authorList>
            <consortium name="The Broad Institute Genome Sequencing Platform"/>
            <person name="Russ C."/>
            <person name="Cuomo C."/>
            <person name="Shea T."/>
            <person name="Young S.K."/>
            <person name="Zeng Q."/>
            <person name="Koehrsen M."/>
            <person name="Haas B."/>
            <person name="Borodovsky M."/>
            <person name="Guigo R."/>
            <person name="Alvarado L."/>
            <person name="Berlin A."/>
            <person name="Bochicchio J."/>
            <person name="Borenstein D."/>
            <person name="Chapman S."/>
            <person name="Chen Z."/>
            <person name="Freedman E."/>
            <person name="Gellesch M."/>
            <person name="Goldberg J."/>
            <person name="Griggs A."/>
            <person name="Gujja S."/>
            <person name="Heilman E."/>
            <person name="Heiman D."/>
            <person name="Hepburn T."/>
            <person name="Howarth C."/>
            <person name="Jen D."/>
            <person name="Larson L."/>
            <person name="Mehta T."/>
            <person name="Park D."/>
            <person name="Pearson M."/>
            <person name="Roberts A."/>
            <person name="Saif S."/>
            <person name="Shenoy N."/>
            <person name="Sisk P."/>
            <person name="Stolte C."/>
            <person name="Sykes S."/>
            <person name="Thomson T."/>
            <person name="Walk T."/>
            <person name="White J."/>
            <person name="Yandava C."/>
            <person name="Burger G."/>
            <person name="Gray M.W."/>
            <person name="Holland P.W.H."/>
            <person name="King N."/>
            <person name="Lang F.B.F."/>
            <person name="Roger A.J."/>
            <person name="Ruiz-Trillo I."/>
            <person name="Lander E."/>
            <person name="Nusbaum C."/>
        </authorList>
    </citation>
    <scope>NUCLEOTIDE SEQUENCE [LARGE SCALE GENOMIC DNA]</scope>
    <source>
        <strain evidence="11 12">ATCC 50062</strain>
    </source>
</reference>
<dbReference type="InterPro" id="IPR015915">
    <property type="entry name" value="Kelch-typ_b-propeller"/>
</dbReference>
<keyword evidence="9" id="KW-0812">Transmembrane</keyword>
<evidence type="ECO:0000256" key="6">
    <source>
        <dbReference type="ARBA" id="ARBA00023180"/>
    </source>
</evidence>
<dbReference type="InterPro" id="IPR002165">
    <property type="entry name" value="Plexin_repeat"/>
</dbReference>
<name>A0A0L0DNW0_THETB</name>
<evidence type="ECO:0000256" key="5">
    <source>
        <dbReference type="ARBA" id="ARBA00023157"/>
    </source>
</evidence>
<feature type="domain" description="EGF-like" evidence="10">
    <location>
        <begin position="21"/>
        <end position="56"/>
    </location>
</feature>
<dbReference type="Gene3D" id="2.120.10.80">
    <property type="entry name" value="Kelch-type beta propeller"/>
    <property type="match status" value="2"/>
</dbReference>
<dbReference type="Pfam" id="PF24681">
    <property type="entry name" value="Kelch_KLHDC2_KLHL20_DRC7"/>
    <property type="match status" value="1"/>
</dbReference>
<dbReference type="PROSITE" id="PS50026">
    <property type="entry name" value="EGF_3"/>
    <property type="match status" value="1"/>
</dbReference>
<comment type="subcellular location">
    <subcellularLocation>
        <location evidence="1">Membrane</location>
    </subcellularLocation>
</comment>
<evidence type="ECO:0000256" key="9">
    <source>
        <dbReference type="SAM" id="Phobius"/>
    </source>
</evidence>
<protein>
    <recommendedName>
        <fullName evidence="10">EGF-like domain-containing protein</fullName>
    </recommendedName>
</protein>
<accession>A0A0L0DNW0</accession>
<evidence type="ECO:0000256" key="7">
    <source>
        <dbReference type="PROSITE-ProRule" id="PRU00076"/>
    </source>
</evidence>
<keyword evidence="7" id="KW-0245">EGF-like domain</keyword>
<organism evidence="11 12">
    <name type="scientific">Thecamonas trahens ATCC 50062</name>
    <dbReference type="NCBI Taxonomy" id="461836"/>
    <lineage>
        <taxon>Eukaryota</taxon>
        <taxon>Apusozoa</taxon>
        <taxon>Apusomonadida</taxon>
        <taxon>Apusomonadidae</taxon>
        <taxon>Thecamonas</taxon>
    </lineage>
</organism>
<sequence>MCEVSSGKCTCSAGWAGPDCRREACAGDSQCSGHGSCLGPEYVCECDAGYTGPNCATSILSDSQTVPWREHPSGGLPAWEPSVLARTQAVAVAVSESYMLVFGGGSIYGRSYRSDAVVFEPHLAGTGTEVTVPVSGQVPAPRSGAAGAYHSGSQTLYVFGGETAENVYTAEVYALSLNGTVPAVSGTWRKISAPGEPGLLAGTGAAAAYHSDGLIYVFGGYAADTGFSHRLAIFDPIVDAWVSYVSGPDDPWPRARQGGSLVSLPGTASLALFGGSAPNRIDLQDLWLLHGPTRTWSQITPGQSDPWPAARYLHSAVALSSDVMLVVGGRITTSPSPSLPPACFGDDAWAFVFSADKWVFLGSDMVRAPTPDAPWPGARYGHSTAVVPSVGVVLVGGFETGVMARTAWTWDIVDVLPPSVEAAYSGGRSACDELSSSCYDCGRHPSCVWCPFAEQCRPLRDEPGACDGEAGMPNGCLDQGCAALSSSGCSDCARRADCEYCTATSSCMASGSCSGTPVSSPAMCPETRDCTRAVECNACMDVDGCSWCHLGGGGNCFDESVPNACPTSSPLPAGVCRTRCEALSGCGQCTGALCMYCESTDDCFSSTDYLMAYPYAECPDWHFGLGDCPAPCSAHSTCGSCTDALDCGWCSSTATCVAGDTNGPHGASNAMADGTAAEPASCAADNWYFWECPCSESSLGCDACVSDLRCAYCVDAGQCLEGAFVGPPGNRSLTLPLEAECETYDVGFCPVCGAWTSCEECGADPACGWCGASQICERGGAVAPATCSSGWLYGVACPNCTAAASCGACVDVAGCGWCEGVGCVPGDGSIGAYENGLTCLAFDVYNCAGHCSVLGRGSCSSCVALDDPECGWCCTTASCTVSEACNGAPVREFYTETCPVCTASDCDECLAGFSGGSSACCGWCDETSSCIRVEPACSLWAFGSSCPADCTAESGCDECTAHSHCMWCATSERCRYSFDLGECPAQDWHSSSCPVRCADASSCRSCTGLAECGWCGAEDKCMRGTPSGPTTVVGTCLAEQWSFANCDAVCASRIVEVGRDEACQQCTAEPSCGYCPFMTSDTGIGACVTGATTGPVGSPCGSYVASGCPVVTQMTPGTSRNGVLESGQRRQLSLWTTAGDQTVTIKVTSSPPVAMFVSTKHFMPSSEAGFEWHVISPGSLVVTPAEFTDDVMPVGAFYVTLQCSGGLSACRYHVTASLSSPDKPPSNSAFWIVYFVGVFFGALIAVILIAVLVKKLRESLEAPSTAAFQRRAAINRRVRPHVPLRVIVPGNEHVASPWFLVLPVGESEPSVHAVLALPRGAFRIGQVVKTAPGKKMVRVSNRRAVDSANSHEPGAELRELPPHLRSMLHSSGESTMASSSVVSASRVTVSGVDHPLPSNSSGGELFAGVVPMADLVDTGSTSTSGSGFSGGGQDDADGSSDVWGVRVVADDTPLPTAGGVFEDDIGRELASDTWGELSSV</sequence>
<feature type="region of interest" description="Disordered" evidence="8">
    <location>
        <begin position="1417"/>
        <end position="1440"/>
    </location>
</feature>
<comment type="caution">
    <text evidence="7">Lacks conserved residue(s) required for the propagation of feature annotation.</text>
</comment>
<gene>
    <name evidence="11" type="ORF">AMSG_09601</name>
</gene>
<evidence type="ECO:0000256" key="1">
    <source>
        <dbReference type="ARBA" id="ARBA00004370"/>
    </source>
</evidence>
<evidence type="ECO:0000256" key="4">
    <source>
        <dbReference type="ARBA" id="ARBA00023136"/>
    </source>
</evidence>
<dbReference type="EMBL" id="GL349484">
    <property type="protein sequence ID" value="KNC53955.1"/>
    <property type="molecule type" value="Genomic_DNA"/>
</dbReference>
<keyword evidence="3" id="KW-0677">Repeat</keyword>
<proteinExistence type="predicted"/>
<dbReference type="OMA" id="WCATSER"/>
<dbReference type="Pfam" id="PF07974">
    <property type="entry name" value="EGF_2"/>
    <property type="match status" value="1"/>
</dbReference>
<evidence type="ECO:0000256" key="2">
    <source>
        <dbReference type="ARBA" id="ARBA00022441"/>
    </source>
</evidence>
<dbReference type="PANTHER" id="PTHR46093">
    <property type="entry name" value="ACYL-COA-BINDING DOMAIN-CONTAINING PROTEIN 5"/>
    <property type="match status" value="1"/>
</dbReference>
<dbReference type="Pfam" id="PF01437">
    <property type="entry name" value="PSI"/>
    <property type="match status" value="1"/>
</dbReference>
<dbReference type="STRING" id="461836.A0A0L0DNW0"/>
<dbReference type="SUPFAM" id="SSF50965">
    <property type="entry name" value="Galactose oxidase, central domain"/>
    <property type="match status" value="1"/>
</dbReference>
<dbReference type="PANTHER" id="PTHR46093:SF16">
    <property type="entry name" value="MULTIPLE EGF-LIKE-DOMAINS 8"/>
    <property type="match status" value="1"/>
</dbReference>
<keyword evidence="9" id="KW-1133">Transmembrane helix</keyword>
<keyword evidence="5 7" id="KW-1015">Disulfide bond</keyword>
<dbReference type="InterPro" id="IPR016201">
    <property type="entry name" value="PSI"/>
</dbReference>
<dbReference type="InterPro" id="IPR011043">
    <property type="entry name" value="Gal_Oxase/kelch_b-propeller"/>
</dbReference>
<dbReference type="InterPro" id="IPR000742">
    <property type="entry name" value="EGF"/>
</dbReference>
<dbReference type="InterPro" id="IPR013111">
    <property type="entry name" value="EGF_extracell"/>
</dbReference>
<dbReference type="Proteomes" id="UP000054408">
    <property type="component" value="Unassembled WGS sequence"/>
</dbReference>
<evidence type="ECO:0000256" key="8">
    <source>
        <dbReference type="SAM" id="MobiDB-lite"/>
    </source>
</evidence>
<feature type="region of interest" description="Disordered" evidence="8">
    <location>
        <begin position="1342"/>
        <end position="1361"/>
    </location>
</feature>
<keyword evidence="2" id="KW-0880">Kelch repeat</keyword>
<evidence type="ECO:0000256" key="3">
    <source>
        <dbReference type="ARBA" id="ARBA00022737"/>
    </source>
</evidence>
<feature type="compositionally biased region" description="Low complexity" evidence="8">
    <location>
        <begin position="1417"/>
        <end position="1426"/>
    </location>
</feature>